<dbReference type="SUPFAM" id="SSF56349">
    <property type="entry name" value="DNA breaking-rejoining enzymes"/>
    <property type="match status" value="1"/>
</dbReference>
<dbReference type="PROSITE" id="PS51898">
    <property type="entry name" value="TYR_RECOMBINASE"/>
    <property type="match status" value="1"/>
</dbReference>
<dbReference type="InterPro" id="IPR013762">
    <property type="entry name" value="Integrase-like_cat_sf"/>
</dbReference>
<evidence type="ECO:0000259" key="2">
    <source>
        <dbReference type="PROSITE" id="PS51898"/>
    </source>
</evidence>
<proteinExistence type="predicted"/>
<dbReference type="RefSeq" id="WP_310408306.1">
    <property type="nucleotide sequence ID" value="NZ_JAVDWW010000016.1"/>
</dbReference>
<sequence length="85" mass="9309">MHDLRHTAALRMARDESLSERDVQTILGHAHLSTTVEIYLVQDEAETIARVRRHLAELADPGRPTPAPAPGYDEGDLAVLFGGPL</sequence>
<feature type="domain" description="Tyr recombinase" evidence="2">
    <location>
        <begin position="1"/>
        <end position="53"/>
    </location>
</feature>
<protein>
    <submittedName>
        <fullName evidence="3">Integrase</fullName>
    </submittedName>
</protein>
<reference evidence="3 4" key="1">
    <citation type="submission" date="2023-07" db="EMBL/GenBank/DDBJ databases">
        <title>Sorghum-associated microbial communities from plants grown in Nebraska, USA.</title>
        <authorList>
            <person name="Schachtman D."/>
        </authorList>
    </citation>
    <scope>NUCLEOTIDE SEQUENCE [LARGE SCALE GENOMIC DNA]</scope>
    <source>
        <strain evidence="3 4">4272</strain>
    </source>
</reference>
<dbReference type="InterPro" id="IPR011010">
    <property type="entry name" value="DNA_brk_join_enz"/>
</dbReference>
<organism evidence="3 4">
    <name type="scientific">Nocardia kruczakiae</name>
    <dbReference type="NCBI Taxonomy" id="261477"/>
    <lineage>
        <taxon>Bacteria</taxon>
        <taxon>Bacillati</taxon>
        <taxon>Actinomycetota</taxon>
        <taxon>Actinomycetes</taxon>
        <taxon>Mycobacteriales</taxon>
        <taxon>Nocardiaceae</taxon>
        <taxon>Nocardia</taxon>
    </lineage>
</organism>
<comment type="caution">
    <text evidence="3">The sequence shown here is derived from an EMBL/GenBank/DDBJ whole genome shotgun (WGS) entry which is preliminary data.</text>
</comment>
<keyword evidence="4" id="KW-1185">Reference proteome</keyword>
<keyword evidence="1" id="KW-0233">DNA recombination</keyword>
<evidence type="ECO:0000313" key="4">
    <source>
        <dbReference type="Proteomes" id="UP001251217"/>
    </source>
</evidence>
<gene>
    <name evidence="3" type="ORF">J2W56_006708</name>
</gene>
<dbReference type="Pfam" id="PF00589">
    <property type="entry name" value="Phage_integrase"/>
    <property type="match status" value="1"/>
</dbReference>
<accession>A0ABU1XQU4</accession>
<dbReference type="Proteomes" id="UP001251217">
    <property type="component" value="Unassembled WGS sequence"/>
</dbReference>
<evidence type="ECO:0000313" key="3">
    <source>
        <dbReference type="EMBL" id="MDR7172942.1"/>
    </source>
</evidence>
<evidence type="ECO:0000256" key="1">
    <source>
        <dbReference type="ARBA" id="ARBA00023172"/>
    </source>
</evidence>
<name>A0ABU1XQU4_9NOCA</name>
<dbReference type="EMBL" id="JAVDWW010000016">
    <property type="protein sequence ID" value="MDR7172942.1"/>
    <property type="molecule type" value="Genomic_DNA"/>
</dbReference>
<dbReference type="InterPro" id="IPR002104">
    <property type="entry name" value="Integrase_catalytic"/>
</dbReference>
<dbReference type="Gene3D" id="1.10.443.10">
    <property type="entry name" value="Intergrase catalytic core"/>
    <property type="match status" value="1"/>
</dbReference>